<dbReference type="InterPro" id="IPR017972">
    <property type="entry name" value="Cyt_P450_CS"/>
</dbReference>
<dbReference type="Gene3D" id="1.10.630.10">
    <property type="entry name" value="Cytochrome P450"/>
    <property type="match status" value="1"/>
</dbReference>
<evidence type="ECO:0000313" key="12">
    <source>
        <dbReference type="Proteomes" id="UP001218188"/>
    </source>
</evidence>
<evidence type="ECO:0000256" key="5">
    <source>
        <dbReference type="ARBA" id="ARBA00022723"/>
    </source>
</evidence>
<organism evidence="11 12">
    <name type="scientific">Mycena alexandri</name>
    <dbReference type="NCBI Taxonomy" id="1745969"/>
    <lineage>
        <taxon>Eukaryota</taxon>
        <taxon>Fungi</taxon>
        <taxon>Dikarya</taxon>
        <taxon>Basidiomycota</taxon>
        <taxon>Agaricomycotina</taxon>
        <taxon>Agaricomycetes</taxon>
        <taxon>Agaricomycetidae</taxon>
        <taxon>Agaricales</taxon>
        <taxon>Marasmiineae</taxon>
        <taxon>Mycenaceae</taxon>
        <taxon>Mycena</taxon>
    </lineage>
</organism>
<reference evidence="11" key="1">
    <citation type="submission" date="2023-03" db="EMBL/GenBank/DDBJ databases">
        <title>Massive genome expansion in bonnet fungi (Mycena s.s.) driven by repeated elements and novel gene families across ecological guilds.</title>
        <authorList>
            <consortium name="Lawrence Berkeley National Laboratory"/>
            <person name="Harder C.B."/>
            <person name="Miyauchi S."/>
            <person name="Viragh M."/>
            <person name="Kuo A."/>
            <person name="Thoen E."/>
            <person name="Andreopoulos B."/>
            <person name="Lu D."/>
            <person name="Skrede I."/>
            <person name="Drula E."/>
            <person name="Henrissat B."/>
            <person name="Morin E."/>
            <person name="Kohler A."/>
            <person name="Barry K."/>
            <person name="LaButti K."/>
            <person name="Morin E."/>
            <person name="Salamov A."/>
            <person name="Lipzen A."/>
            <person name="Mereny Z."/>
            <person name="Hegedus B."/>
            <person name="Baldrian P."/>
            <person name="Stursova M."/>
            <person name="Weitz H."/>
            <person name="Taylor A."/>
            <person name="Grigoriev I.V."/>
            <person name="Nagy L.G."/>
            <person name="Martin F."/>
            <person name="Kauserud H."/>
        </authorList>
    </citation>
    <scope>NUCLEOTIDE SEQUENCE</scope>
    <source>
        <strain evidence="11">CBHHK200</strain>
    </source>
</reference>
<evidence type="ECO:0000256" key="7">
    <source>
        <dbReference type="ARBA" id="ARBA00023004"/>
    </source>
</evidence>
<proteinExistence type="inferred from homology"/>
<dbReference type="GO" id="GO:0020037">
    <property type="term" value="F:heme binding"/>
    <property type="evidence" value="ECO:0007669"/>
    <property type="project" value="InterPro"/>
</dbReference>
<dbReference type="Proteomes" id="UP001218188">
    <property type="component" value="Unassembled WGS sequence"/>
</dbReference>
<accession>A0AAD6SFA7</accession>
<dbReference type="GO" id="GO:0016705">
    <property type="term" value="F:oxidoreductase activity, acting on paired donors, with incorporation or reduction of molecular oxygen"/>
    <property type="evidence" value="ECO:0007669"/>
    <property type="project" value="InterPro"/>
</dbReference>
<dbReference type="InterPro" id="IPR050364">
    <property type="entry name" value="Cytochrome_P450_fung"/>
</dbReference>
<dbReference type="CDD" id="cd11065">
    <property type="entry name" value="CYP64-like"/>
    <property type="match status" value="1"/>
</dbReference>
<dbReference type="PROSITE" id="PS00086">
    <property type="entry name" value="CYTOCHROME_P450"/>
    <property type="match status" value="1"/>
</dbReference>
<name>A0AAD6SFA7_9AGAR</name>
<dbReference type="InterPro" id="IPR001128">
    <property type="entry name" value="Cyt_P450"/>
</dbReference>
<evidence type="ECO:0000256" key="4">
    <source>
        <dbReference type="ARBA" id="ARBA00022617"/>
    </source>
</evidence>
<dbReference type="PRINTS" id="PR00385">
    <property type="entry name" value="P450"/>
</dbReference>
<dbReference type="EMBL" id="JARJCM010000132">
    <property type="protein sequence ID" value="KAJ7026881.1"/>
    <property type="molecule type" value="Genomic_DNA"/>
</dbReference>
<gene>
    <name evidence="11" type="ORF">C8F04DRAFT_1008713</name>
</gene>
<comment type="pathway">
    <text evidence="2">Secondary metabolite biosynthesis.</text>
</comment>
<evidence type="ECO:0000256" key="2">
    <source>
        <dbReference type="ARBA" id="ARBA00005179"/>
    </source>
</evidence>
<evidence type="ECO:0000256" key="6">
    <source>
        <dbReference type="ARBA" id="ARBA00023002"/>
    </source>
</evidence>
<evidence type="ECO:0000256" key="10">
    <source>
        <dbReference type="RuleBase" id="RU000461"/>
    </source>
</evidence>
<dbReference type="PANTHER" id="PTHR46300:SF7">
    <property type="entry name" value="P450, PUTATIVE (EUROFUNG)-RELATED"/>
    <property type="match status" value="1"/>
</dbReference>
<keyword evidence="12" id="KW-1185">Reference proteome</keyword>
<dbReference type="GO" id="GO:0004497">
    <property type="term" value="F:monooxygenase activity"/>
    <property type="evidence" value="ECO:0007669"/>
    <property type="project" value="UniProtKB-KW"/>
</dbReference>
<dbReference type="InterPro" id="IPR002401">
    <property type="entry name" value="Cyt_P450_E_grp-I"/>
</dbReference>
<feature type="binding site" description="axial binding residue" evidence="9">
    <location>
        <position position="443"/>
    </location>
    <ligand>
        <name>heme</name>
        <dbReference type="ChEBI" id="CHEBI:30413"/>
    </ligand>
    <ligandPart>
        <name>Fe</name>
        <dbReference type="ChEBI" id="CHEBI:18248"/>
    </ligandPart>
</feature>
<dbReference type="InterPro" id="IPR036396">
    <property type="entry name" value="Cyt_P450_sf"/>
</dbReference>
<dbReference type="PRINTS" id="PR00463">
    <property type="entry name" value="EP450I"/>
</dbReference>
<dbReference type="AlphaFoldDB" id="A0AAD6SFA7"/>
<keyword evidence="5 9" id="KW-0479">Metal-binding</keyword>
<evidence type="ECO:0000256" key="8">
    <source>
        <dbReference type="ARBA" id="ARBA00023033"/>
    </source>
</evidence>
<comment type="cofactor">
    <cofactor evidence="1 9">
        <name>heme</name>
        <dbReference type="ChEBI" id="CHEBI:30413"/>
    </cofactor>
</comment>
<dbReference type="Pfam" id="PF00067">
    <property type="entry name" value="p450"/>
    <property type="match status" value="1"/>
</dbReference>
<dbReference type="GO" id="GO:0005506">
    <property type="term" value="F:iron ion binding"/>
    <property type="evidence" value="ECO:0007669"/>
    <property type="project" value="InterPro"/>
</dbReference>
<keyword evidence="7 9" id="KW-0408">Iron</keyword>
<sequence>MFPIVLPVVVGLCALCTVFIFHIKRKDISTQRTPPGPKGLPLVGNLFHVPLKHPWIGFLRIGETYGDMTYFHGLGNSILVLNNHETMLDLLVKKGNLYCSRPYFTVACELMDLVNSTAFAPFGKRWKLHRKLARIALSPEALREYDGTLMDISAILNRSLAESPADFINDVRLAAGRVIMSTMYGISVHSAQDPYIVRAEAAMNIISKAAIPGEFIVDLLPALKHLPTWFPFTRFHTVGTVGREMIQELVAKPFQYVKDEMAAGSSVPSFTRDALTKNELQAERDTDETFEHAVKWAAASMYAAGQEVISSSVLNMIMALALHPEILRTAQTEIDSVVGCERPPSIEDRHALPYIFAIVKETLRWHPPLPMDIPRASTEDDFYNGYFIPKNTTVIPNIWSLSRAPDPDYPPENFSPERFLDTGRIHKPLSPLEYCFGFGRRICPGRGLAENSIFLLAASIISSFNISPAVDGNGMKIPIDVQYSSGLVSLPEDFKCSIKPRDGPAISNED</sequence>
<evidence type="ECO:0000256" key="9">
    <source>
        <dbReference type="PIRSR" id="PIRSR602401-1"/>
    </source>
</evidence>
<dbReference type="SUPFAM" id="SSF48264">
    <property type="entry name" value="Cytochrome P450"/>
    <property type="match status" value="1"/>
</dbReference>
<keyword evidence="8 10" id="KW-0503">Monooxygenase</keyword>
<keyword evidence="4 9" id="KW-0349">Heme</keyword>
<keyword evidence="6 10" id="KW-0560">Oxidoreductase</keyword>
<evidence type="ECO:0000313" key="11">
    <source>
        <dbReference type="EMBL" id="KAJ7026881.1"/>
    </source>
</evidence>
<evidence type="ECO:0000256" key="3">
    <source>
        <dbReference type="ARBA" id="ARBA00010617"/>
    </source>
</evidence>
<comment type="similarity">
    <text evidence="3 10">Belongs to the cytochrome P450 family.</text>
</comment>
<comment type="caution">
    <text evidence="11">The sequence shown here is derived from an EMBL/GenBank/DDBJ whole genome shotgun (WGS) entry which is preliminary data.</text>
</comment>
<protein>
    <submittedName>
        <fullName evidence="11">Cytochrome P450</fullName>
    </submittedName>
</protein>
<evidence type="ECO:0000256" key="1">
    <source>
        <dbReference type="ARBA" id="ARBA00001971"/>
    </source>
</evidence>
<dbReference type="PANTHER" id="PTHR46300">
    <property type="entry name" value="P450, PUTATIVE (EUROFUNG)-RELATED-RELATED"/>
    <property type="match status" value="1"/>
</dbReference>